<dbReference type="PANTHER" id="PTHR47972:SF42">
    <property type="entry name" value="CALPONIN-LIKE DOMAIN-CONTAINING PROTEIN-RELATED"/>
    <property type="match status" value="1"/>
</dbReference>
<dbReference type="Proteomes" id="UP001151760">
    <property type="component" value="Unassembled WGS sequence"/>
</dbReference>
<proteinExistence type="inferred from homology"/>
<dbReference type="InterPro" id="IPR001715">
    <property type="entry name" value="CH_dom"/>
</dbReference>
<keyword evidence="2 3" id="KW-0505">Motor protein</keyword>
<comment type="caution">
    <text evidence="7">The sequence shown here is derived from an EMBL/GenBank/DDBJ whole genome shotgun (WGS) entry which is preliminary data.</text>
</comment>
<accession>A0ABQ5IEX5</accession>
<evidence type="ECO:0000313" key="8">
    <source>
        <dbReference type="Proteomes" id="UP001151760"/>
    </source>
</evidence>
<keyword evidence="8" id="KW-1185">Reference proteome</keyword>
<evidence type="ECO:0000256" key="3">
    <source>
        <dbReference type="PROSITE-ProRule" id="PRU00283"/>
    </source>
</evidence>
<dbReference type="InterPro" id="IPR001752">
    <property type="entry name" value="Kinesin_motor_dom"/>
</dbReference>
<feature type="compositionally biased region" description="Basic and acidic residues" evidence="4">
    <location>
        <begin position="403"/>
        <end position="420"/>
    </location>
</feature>
<feature type="compositionally biased region" description="Basic and acidic residues" evidence="4">
    <location>
        <begin position="467"/>
        <end position="506"/>
    </location>
</feature>
<dbReference type="InterPro" id="IPR027417">
    <property type="entry name" value="P-loop_NTPase"/>
</dbReference>
<organism evidence="7 8">
    <name type="scientific">Tanacetum coccineum</name>
    <dbReference type="NCBI Taxonomy" id="301880"/>
    <lineage>
        <taxon>Eukaryota</taxon>
        <taxon>Viridiplantae</taxon>
        <taxon>Streptophyta</taxon>
        <taxon>Embryophyta</taxon>
        <taxon>Tracheophyta</taxon>
        <taxon>Spermatophyta</taxon>
        <taxon>Magnoliopsida</taxon>
        <taxon>eudicotyledons</taxon>
        <taxon>Gunneridae</taxon>
        <taxon>Pentapetalae</taxon>
        <taxon>asterids</taxon>
        <taxon>campanulids</taxon>
        <taxon>Asterales</taxon>
        <taxon>Asteraceae</taxon>
        <taxon>Asteroideae</taxon>
        <taxon>Anthemideae</taxon>
        <taxon>Anthemidinae</taxon>
        <taxon>Tanacetum</taxon>
    </lineage>
</organism>
<feature type="region of interest" description="Disordered" evidence="4">
    <location>
        <begin position="258"/>
        <end position="506"/>
    </location>
</feature>
<feature type="compositionally biased region" description="Basic and acidic residues" evidence="4">
    <location>
        <begin position="300"/>
        <end position="314"/>
    </location>
</feature>
<dbReference type="CDD" id="cd21203">
    <property type="entry name" value="CH_AtKIN14-like"/>
    <property type="match status" value="1"/>
</dbReference>
<dbReference type="PANTHER" id="PTHR47972">
    <property type="entry name" value="KINESIN-LIKE PROTEIN KLP-3"/>
    <property type="match status" value="1"/>
</dbReference>
<feature type="compositionally biased region" description="Acidic residues" evidence="4">
    <location>
        <begin position="429"/>
        <end position="466"/>
    </location>
</feature>
<protein>
    <submittedName>
        <fullName evidence="7">Kinesin-like protein KIN-14I</fullName>
    </submittedName>
</protein>
<dbReference type="Gene3D" id="3.40.850.10">
    <property type="entry name" value="Kinesin motor domain"/>
    <property type="match status" value="1"/>
</dbReference>
<evidence type="ECO:0000256" key="2">
    <source>
        <dbReference type="ARBA" id="ARBA00023175"/>
    </source>
</evidence>
<feature type="domain" description="Kinesin motor" evidence="6">
    <location>
        <begin position="607"/>
        <end position="935"/>
    </location>
</feature>
<dbReference type="EMBL" id="BQNB010020701">
    <property type="protein sequence ID" value="GJT98701.1"/>
    <property type="molecule type" value="Genomic_DNA"/>
</dbReference>
<dbReference type="PROSITE" id="PS50067">
    <property type="entry name" value="KINESIN_MOTOR_2"/>
    <property type="match status" value="1"/>
</dbReference>
<dbReference type="PRINTS" id="PR00380">
    <property type="entry name" value="KINESINHEAVY"/>
</dbReference>
<dbReference type="Pfam" id="PF00225">
    <property type="entry name" value="Kinesin"/>
    <property type="match status" value="1"/>
</dbReference>
<comment type="similarity">
    <text evidence="1">Belongs to the TRAFAC class myosin-kinesin ATPase superfamily. Kinesin family. KIN-14 subfamily.</text>
</comment>
<name>A0ABQ5IEX5_9ASTR</name>
<evidence type="ECO:0000256" key="1">
    <source>
        <dbReference type="ARBA" id="ARBA00010899"/>
    </source>
</evidence>
<feature type="compositionally biased region" description="Basic and acidic residues" evidence="4">
    <location>
        <begin position="322"/>
        <end position="365"/>
    </location>
</feature>
<dbReference type="SUPFAM" id="SSF52540">
    <property type="entry name" value="P-loop containing nucleoside triphosphate hydrolases"/>
    <property type="match status" value="1"/>
</dbReference>
<feature type="domain" description="Calponin-homology (CH)" evidence="5">
    <location>
        <begin position="41"/>
        <end position="163"/>
    </location>
</feature>
<dbReference type="Pfam" id="PF00307">
    <property type="entry name" value="CH"/>
    <property type="match status" value="1"/>
</dbReference>
<evidence type="ECO:0000259" key="6">
    <source>
        <dbReference type="PROSITE" id="PS50067"/>
    </source>
</evidence>
<evidence type="ECO:0000256" key="4">
    <source>
        <dbReference type="SAM" id="MobiDB-lite"/>
    </source>
</evidence>
<reference evidence="7" key="1">
    <citation type="journal article" date="2022" name="Int. J. Mol. Sci.">
        <title>Draft Genome of Tanacetum Coccineum: Genomic Comparison of Closely Related Tanacetum-Family Plants.</title>
        <authorList>
            <person name="Yamashiro T."/>
            <person name="Shiraishi A."/>
            <person name="Nakayama K."/>
            <person name="Satake H."/>
        </authorList>
    </citation>
    <scope>NUCLEOTIDE SEQUENCE</scope>
</reference>
<keyword evidence="3" id="KW-0067">ATP-binding</keyword>
<gene>
    <name evidence="7" type="ORF">Tco_1094219</name>
</gene>
<dbReference type="SMART" id="SM00033">
    <property type="entry name" value="CH"/>
    <property type="match status" value="1"/>
</dbReference>
<dbReference type="PROSITE" id="PS50021">
    <property type="entry name" value="CH"/>
    <property type="match status" value="1"/>
</dbReference>
<dbReference type="InterPro" id="IPR027640">
    <property type="entry name" value="Kinesin-like_fam"/>
</dbReference>
<dbReference type="InterPro" id="IPR036961">
    <property type="entry name" value="Kinesin_motor_dom_sf"/>
</dbReference>
<feature type="binding site" evidence="3">
    <location>
        <begin position="688"/>
        <end position="695"/>
    </location>
    <ligand>
        <name>ATP</name>
        <dbReference type="ChEBI" id="CHEBI:30616"/>
    </ligand>
</feature>
<evidence type="ECO:0000259" key="5">
    <source>
        <dbReference type="PROSITE" id="PS50021"/>
    </source>
</evidence>
<reference evidence="7" key="2">
    <citation type="submission" date="2022-01" db="EMBL/GenBank/DDBJ databases">
        <authorList>
            <person name="Yamashiro T."/>
            <person name="Shiraishi A."/>
            <person name="Satake H."/>
            <person name="Nakayama K."/>
        </authorList>
    </citation>
    <scope>NUCLEOTIDE SEQUENCE</scope>
</reference>
<evidence type="ECO:0000313" key="7">
    <source>
        <dbReference type="EMBL" id="GJT98701.1"/>
    </source>
</evidence>
<keyword evidence="3" id="KW-0547">Nucleotide-binding</keyword>
<dbReference type="SMART" id="SM00129">
    <property type="entry name" value="KISc"/>
    <property type="match status" value="1"/>
</dbReference>
<feature type="compositionally biased region" description="Acidic residues" evidence="4">
    <location>
        <begin position="974"/>
        <end position="986"/>
    </location>
</feature>
<feature type="compositionally biased region" description="Low complexity" evidence="4">
    <location>
        <begin position="987"/>
        <end position="1050"/>
    </location>
</feature>
<feature type="region of interest" description="Disordered" evidence="4">
    <location>
        <begin position="963"/>
        <end position="1064"/>
    </location>
</feature>
<sequence>MAGTYGAFDFSVASMVEDILLEHGEQLCEVNTTSNSDAKISTKRYEATRWLRKSVGVVAAKDLPAEPSEQNFRLGLRSGIILCKVLNKIERGAIPKVEEAPCDSVIIPDGAPLSSCPYFENIINFLSAIEERGLPTFEASDLEQGGKLSRVVNCVLALKSYGEWKKAGAHGTFKFDGNPKPSPERKQMVVNMLDMAKCGNLWKDVEDKPLHMRVRDLLSDQKREDIPVVVEIVLSKLTEEFERRLAIHKEKMAAIALLNAKNEPPRTRKEDIKPSPRESKPRTPFKKQDILKAFNNVINNEKEESETKKTEETKSFGSIVNEMRKKTNSDIKKPSADTNNDPEKKTNSDIKKPSADLNNDPEKKTTTFAKKFAPDTYNETEKKPTIFTKKVPSDTNSEIGKTATKDTMKATTDDMNKDMEDNVTSDVNNEVEEEDDDDDDDDLDTTSDIDDETDDKEVIDDNDESTTDTHDETEKKKQMERKMALEKKKEMQEKREMERKKEMETRAAEEKKEEEYYNWVNAESERLKSSHMKQQRLVDYQHKELQALKNTFSTAKADMELLKTNYQQEVDNLGKHLNSLAQAAAGYRKVVDENRKLYNQVQDLKGSIRVYCRVRPAFGPPKPSCVDCMDEVTMAVITPAKSGKETRKSFTFNRVFNPQATQASVYTDTQPLIRSVLDGYNVCIFAYGQTGSGKTFTMTGPEDLTPELMGVNYRALNDLFDIQQQRKNMIAYEVHVQMLEIYNEQVRDLLNTDGSVTKYPLLYEIRLGTANGINVPDAALVPVSKTEDVVRLMNLGHKNRAVGSTAMNARSSRSHSCVTVHVSGKDLTSGSTVRGCMHLVDLAGSERADKTEATGDRLKEATHINKSLSALGDVIACLSQKNAHVPYRNSKLTLLLQDALGGQAKTLMFIHVSPDPDTVGETVSTLKFAERVSTVELGAAKSNNDDGDLKKLKEQVAFLKATLAKEGGDGQDGNIDDGGDDEDDAASESSEADSQSQKVASGAASKLKKPSAAAAKSPQSRASPSTSTTRKPASASSSATKTTRPAAKKPGNFTGKECDEYVYR</sequence>
<dbReference type="InterPro" id="IPR036872">
    <property type="entry name" value="CH_dom_sf"/>
</dbReference>
<dbReference type="SUPFAM" id="SSF47576">
    <property type="entry name" value="Calponin-homology domain, CH-domain"/>
    <property type="match status" value="1"/>
</dbReference>
<feature type="compositionally biased region" description="Basic and acidic residues" evidence="4">
    <location>
        <begin position="263"/>
        <end position="290"/>
    </location>
</feature>
<dbReference type="Gene3D" id="1.10.418.10">
    <property type="entry name" value="Calponin-like domain"/>
    <property type="match status" value="1"/>
</dbReference>